<dbReference type="InterPro" id="IPR036291">
    <property type="entry name" value="NAD(P)-bd_dom_sf"/>
</dbReference>
<name>A0A0C9N0C1_9FUNG</name>
<evidence type="ECO:0000259" key="1">
    <source>
        <dbReference type="SMART" id="SM00881"/>
    </source>
</evidence>
<protein>
    <submittedName>
        <fullName evidence="2">NAD(P)-binding protein</fullName>
    </submittedName>
</protein>
<keyword evidence="3" id="KW-1185">Reference proteome</keyword>
<dbReference type="OrthoDB" id="5138418at2759"/>
<dbReference type="InterPro" id="IPR003781">
    <property type="entry name" value="CoA-bd"/>
</dbReference>
<sequence length="140" mass="15433">MASNLSKQFFKSPYYAVVGASTARTKFGNRVLRWYQSNGLDVTPIHPKEAKIEELATRPSIDQLPFPVKTSISIITPPAITLGVLEQAKKLGVKEVWIQPGAEDQKVVDFAKENEEDMNIILGGPCILVKGPALLQESRL</sequence>
<dbReference type="Gene3D" id="3.40.50.720">
    <property type="entry name" value="NAD(P)-binding Rossmann-like Domain"/>
    <property type="match status" value="1"/>
</dbReference>
<evidence type="ECO:0000313" key="2">
    <source>
        <dbReference type="EMBL" id="GAN08033.1"/>
    </source>
</evidence>
<dbReference type="Pfam" id="PF13380">
    <property type="entry name" value="CoA_binding_2"/>
    <property type="match status" value="1"/>
</dbReference>
<dbReference type="EMBL" id="DF836475">
    <property type="protein sequence ID" value="GAN08033.1"/>
    <property type="molecule type" value="Genomic_DNA"/>
</dbReference>
<accession>A0A0C9N0C1</accession>
<dbReference type="AlphaFoldDB" id="A0A0C9N0C1"/>
<proteinExistence type="predicted"/>
<feature type="domain" description="CoA-binding" evidence="1">
    <location>
        <begin position="9"/>
        <end position="102"/>
    </location>
</feature>
<dbReference type="PANTHER" id="PTHR33303:SF2">
    <property type="entry name" value="COA-BINDING DOMAIN-CONTAINING PROTEIN"/>
    <property type="match status" value="1"/>
</dbReference>
<reference evidence="2" key="1">
    <citation type="submission" date="2014-09" db="EMBL/GenBank/DDBJ databases">
        <title>Draft genome sequence of an oleaginous Mucoromycotina fungus Mucor ambiguus NBRC6742.</title>
        <authorList>
            <person name="Takeda I."/>
            <person name="Yamane N."/>
            <person name="Morita T."/>
            <person name="Tamano K."/>
            <person name="Machida M."/>
            <person name="Baker S."/>
            <person name="Koike H."/>
        </authorList>
    </citation>
    <scope>NUCLEOTIDE SEQUENCE</scope>
    <source>
        <strain evidence="2">NBRC 6742</strain>
    </source>
</reference>
<dbReference type="SUPFAM" id="SSF51735">
    <property type="entry name" value="NAD(P)-binding Rossmann-fold domains"/>
    <property type="match status" value="1"/>
</dbReference>
<evidence type="ECO:0000313" key="3">
    <source>
        <dbReference type="Proteomes" id="UP000053815"/>
    </source>
</evidence>
<dbReference type="Proteomes" id="UP000053815">
    <property type="component" value="Unassembled WGS sequence"/>
</dbReference>
<gene>
    <name evidence="2" type="ORF">MAM1_0186c07539</name>
</gene>
<dbReference type="SMART" id="SM00881">
    <property type="entry name" value="CoA_binding"/>
    <property type="match status" value="1"/>
</dbReference>
<organism evidence="2">
    <name type="scientific">Mucor ambiguus</name>
    <dbReference type="NCBI Taxonomy" id="91626"/>
    <lineage>
        <taxon>Eukaryota</taxon>
        <taxon>Fungi</taxon>
        <taxon>Fungi incertae sedis</taxon>
        <taxon>Mucoromycota</taxon>
        <taxon>Mucoromycotina</taxon>
        <taxon>Mucoromycetes</taxon>
        <taxon>Mucorales</taxon>
        <taxon>Mucorineae</taxon>
        <taxon>Mucoraceae</taxon>
        <taxon>Mucor</taxon>
    </lineage>
</organism>
<dbReference type="STRING" id="91626.A0A0C9N0C1"/>
<dbReference type="PANTHER" id="PTHR33303">
    <property type="entry name" value="CYTOPLASMIC PROTEIN-RELATED"/>
    <property type="match status" value="1"/>
</dbReference>